<reference evidence="3 4" key="1">
    <citation type="journal article" date="2011" name="J. Bacteriol.">
        <title>Complete genome sequence of the industrial strain Ketogulonicigenium vulgare WSH-001.</title>
        <authorList>
            <person name="Liu L."/>
            <person name="Li Y."/>
            <person name="Zhang J."/>
            <person name="Zhou Z."/>
            <person name="Liu J."/>
            <person name="Li X."/>
            <person name="Zhou J."/>
            <person name="Du G."/>
            <person name="Wang L."/>
            <person name="Chen J."/>
        </authorList>
    </citation>
    <scope>NUCLEOTIDE SEQUENCE [LARGE SCALE GENOMIC DNA]</scope>
    <source>
        <strain evidence="3 4">WSH-001</strain>
    </source>
</reference>
<feature type="region of interest" description="Disordered" evidence="1">
    <location>
        <begin position="323"/>
        <end position="343"/>
    </location>
</feature>
<dbReference type="eggNOG" id="ENOG5034BEQ">
    <property type="taxonomic scope" value="Bacteria"/>
</dbReference>
<feature type="transmembrane region" description="Helical" evidence="2">
    <location>
        <begin position="60"/>
        <end position="78"/>
    </location>
</feature>
<keyword evidence="4" id="KW-1185">Reference proteome</keyword>
<accession>F9Y5Q9</accession>
<dbReference type="OrthoDB" id="9972025at2"/>
<evidence type="ECO:0000256" key="2">
    <source>
        <dbReference type="SAM" id="Phobius"/>
    </source>
</evidence>
<keyword evidence="2" id="KW-0472">Membrane</keyword>
<feature type="transmembrane region" description="Helical" evidence="2">
    <location>
        <begin position="136"/>
        <end position="161"/>
    </location>
</feature>
<dbReference type="PATRIC" id="fig|759362.5.peg.2226"/>
<dbReference type="HOGENOM" id="CLU_583755_0_0_5"/>
<name>F9Y5Q9_KETVW</name>
<dbReference type="KEGG" id="kvl:KVU_2145"/>
<organism evidence="3 4">
    <name type="scientific">Ketogulonicigenium vulgare (strain WSH-001)</name>
    <dbReference type="NCBI Taxonomy" id="759362"/>
    <lineage>
        <taxon>Bacteria</taxon>
        <taxon>Pseudomonadati</taxon>
        <taxon>Pseudomonadota</taxon>
        <taxon>Alphaproteobacteria</taxon>
        <taxon>Rhodobacterales</taxon>
        <taxon>Roseobacteraceae</taxon>
        <taxon>Ketogulonicigenium</taxon>
    </lineage>
</organism>
<dbReference type="EMBL" id="CP002018">
    <property type="protein sequence ID" value="AEM41984.1"/>
    <property type="molecule type" value="Genomic_DNA"/>
</dbReference>
<evidence type="ECO:0000313" key="3">
    <source>
        <dbReference type="EMBL" id="AEM41984.1"/>
    </source>
</evidence>
<feature type="transmembrane region" description="Helical" evidence="2">
    <location>
        <begin position="32"/>
        <end position="54"/>
    </location>
</feature>
<evidence type="ECO:0000313" key="4">
    <source>
        <dbReference type="Proteomes" id="UP000000692"/>
    </source>
</evidence>
<gene>
    <name evidence="3" type="ordered locus">KVU_2145</name>
</gene>
<dbReference type="RefSeq" id="WP_013385364.1">
    <property type="nucleotide sequence ID" value="NC_017384.1"/>
</dbReference>
<feature type="region of interest" description="Disordered" evidence="1">
    <location>
        <begin position="359"/>
        <end position="400"/>
    </location>
</feature>
<proteinExistence type="predicted"/>
<keyword evidence="2" id="KW-0812">Transmembrane</keyword>
<sequence length="473" mass="49835">MTDLPATPSVIDPERRLMAPARVVLRRWKQRNALLVFLLAGLVAALVVLIMRLAGSGFPALPIVFGALTFGLLITMMINRGAGGRLLWLIDRRAGRDQAYATATRLALDHIEPGPVGRVLLQDQAEAARQIDPRGIIALPGLPAIGAAVALIVVMGANFWLADQRALENAPLDDTIAVDEAPIPALDESVNTIATRIAEDARESGNEYLAAVARALTEAAEELANAPDDAALQQEVSDLLEHARRAYGDTPPSWMGQPDSFSAQQMAQNIDEQIASEARAAERAAQRAEEGFVDIYERDDARLEALYSDRNETELLSNVDASAMRPSDVDLEGGVAPDEGEPRRMDDAELEMIGGAPIGAAMESGKGESEMAGGGSQELADDTTPAGPEITAANDMTLSSNAEATGNRIRIDAAPPMAGAGGDAASGSSGGFDDTQIARAAMGAARLDIPPAARAMIARYLDRSSTSQNGPTQ</sequence>
<dbReference type="AlphaFoldDB" id="F9Y5Q9"/>
<keyword evidence="2" id="KW-1133">Transmembrane helix</keyword>
<dbReference type="Proteomes" id="UP000000692">
    <property type="component" value="Chromosome"/>
</dbReference>
<evidence type="ECO:0000256" key="1">
    <source>
        <dbReference type="SAM" id="MobiDB-lite"/>
    </source>
</evidence>
<protein>
    <submittedName>
        <fullName evidence="3">Uncharacterized protein</fullName>
    </submittedName>
</protein>